<sequence length="152" mass="17400">MRENRNQHAGAAPSHCFVLAVISRVNCLTLLQHEEGKRGIRKWGAENRLSHCVRTRPSMPVYLIILNIPTRFLSIFLSTRQSPKEKKMVPFIQRISNGTFDETTSPPTPQKNAHPENNTKCSRESNVTTTCMEWPEKKSIPPSQLFPLISYR</sequence>
<protein>
    <submittedName>
        <fullName evidence="2">Uncharacterized protein</fullName>
    </submittedName>
</protein>
<name>A0A2V1DJB4_9PLEO</name>
<feature type="compositionally biased region" description="Polar residues" evidence="1">
    <location>
        <begin position="115"/>
        <end position="124"/>
    </location>
</feature>
<feature type="region of interest" description="Disordered" evidence="1">
    <location>
        <begin position="97"/>
        <end position="124"/>
    </location>
</feature>
<evidence type="ECO:0000313" key="3">
    <source>
        <dbReference type="Proteomes" id="UP000244855"/>
    </source>
</evidence>
<dbReference type="EMBL" id="KZ805417">
    <property type="protein sequence ID" value="PVH98267.1"/>
    <property type="molecule type" value="Genomic_DNA"/>
</dbReference>
<organism evidence="2 3">
    <name type="scientific">Periconia macrospinosa</name>
    <dbReference type="NCBI Taxonomy" id="97972"/>
    <lineage>
        <taxon>Eukaryota</taxon>
        <taxon>Fungi</taxon>
        <taxon>Dikarya</taxon>
        <taxon>Ascomycota</taxon>
        <taxon>Pezizomycotina</taxon>
        <taxon>Dothideomycetes</taxon>
        <taxon>Pleosporomycetidae</taxon>
        <taxon>Pleosporales</taxon>
        <taxon>Massarineae</taxon>
        <taxon>Periconiaceae</taxon>
        <taxon>Periconia</taxon>
    </lineage>
</organism>
<gene>
    <name evidence="2" type="ORF">DM02DRAFT_51888</name>
</gene>
<accession>A0A2V1DJB4</accession>
<reference evidence="2 3" key="1">
    <citation type="journal article" date="2018" name="Sci. Rep.">
        <title>Comparative genomics provides insights into the lifestyle and reveals functional heterogeneity of dark septate endophytic fungi.</title>
        <authorList>
            <person name="Knapp D.G."/>
            <person name="Nemeth J.B."/>
            <person name="Barry K."/>
            <person name="Hainaut M."/>
            <person name="Henrissat B."/>
            <person name="Johnson J."/>
            <person name="Kuo A."/>
            <person name="Lim J.H.P."/>
            <person name="Lipzen A."/>
            <person name="Nolan M."/>
            <person name="Ohm R.A."/>
            <person name="Tamas L."/>
            <person name="Grigoriev I.V."/>
            <person name="Spatafora J.W."/>
            <person name="Nagy L.G."/>
            <person name="Kovacs G.M."/>
        </authorList>
    </citation>
    <scope>NUCLEOTIDE SEQUENCE [LARGE SCALE GENOMIC DNA]</scope>
    <source>
        <strain evidence="2 3">DSE2036</strain>
    </source>
</reference>
<proteinExistence type="predicted"/>
<evidence type="ECO:0000256" key="1">
    <source>
        <dbReference type="SAM" id="MobiDB-lite"/>
    </source>
</evidence>
<dbReference type="AlphaFoldDB" id="A0A2V1DJB4"/>
<evidence type="ECO:0000313" key="2">
    <source>
        <dbReference type="EMBL" id="PVH98267.1"/>
    </source>
</evidence>
<dbReference type="Proteomes" id="UP000244855">
    <property type="component" value="Unassembled WGS sequence"/>
</dbReference>
<keyword evidence="3" id="KW-1185">Reference proteome</keyword>